<dbReference type="EnsemblMetazoa" id="GAUT000291-RA">
    <property type="protein sequence ID" value="GAUT000291-PA"/>
    <property type="gene ID" value="GAUT000291"/>
</dbReference>
<dbReference type="GO" id="GO:0005795">
    <property type="term" value="C:Golgi stack"/>
    <property type="evidence" value="ECO:0007669"/>
    <property type="project" value="InterPro"/>
</dbReference>
<evidence type="ECO:0000256" key="9">
    <source>
        <dbReference type="ARBA" id="ARBA00022989"/>
    </source>
</evidence>
<feature type="binding site" evidence="15">
    <location>
        <position position="140"/>
    </location>
    <ligand>
        <name>substrate</name>
    </ligand>
</feature>
<organism evidence="17 18">
    <name type="scientific">Glossina austeni</name>
    <name type="common">Savannah tsetse fly</name>
    <dbReference type="NCBI Taxonomy" id="7395"/>
    <lineage>
        <taxon>Eukaryota</taxon>
        <taxon>Metazoa</taxon>
        <taxon>Ecdysozoa</taxon>
        <taxon>Arthropoda</taxon>
        <taxon>Hexapoda</taxon>
        <taxon>Insecta</taxon>
        <taxon>Pterygota</taxon>
        <taxon>Neoptera</taxon>
        <taxon>Endopterygota</taxon>
        <taxon>Diptera</taxon>
        <taxon>Brachycera</taxon>
        <taxon>Muscomorpha</taxon>
        <taxon>Hippoboscoidea</taxon>
        <taxon>Glossinidae</taxon>
        <taxon>Glossina</taxon>
    </lineage>
</organism>
<protein>
    <submittedName>
        <fullName evidence="17">Uncharacterized protein</fullName>
    </submittedName>
</protein>
<evidence type="ECO:0000256" key="11">
    <source>
        <dbReference type="ARBA" id="ARBA00023136"/>
    </source>
</evidence>
<evidence type="ECO:0000256" key="8">
    <source>
        <dbReference type="ARBA" id="ARBA00022968"/>
    </source>
</evidence>
<dbReference type="Proteomes" id="UP000078200">
    <property type="component" value="Unassembled WGS sequence"/>
</dbReference>
<keyword evidence="10" id="KW-0333">Golgi apparatus</keyword>
<feature type="binding site" evidence="15">
    <location>
        <begin position="109"/>
        <end position="113"/>
    </location>
    <ligand>
        <name>substrate</name>
    </ligand>
</feature>
<sequence length="181" mass="20772">MFASLSSTRSAHHIRSVHYMWRVTFTAVLTFLFLILLHDYDGYVVAKIMNGSVDSIVSVTPTLTELYTEKTLDQLHVNKNLTKHNDMKIALNEDSFASLTNDSLIIVVQIHTRITYLGFLIESLGESRDIGKALLIFSHDYYDADINDLVKSIKFCNVIQIFYPYPVHWRPKCPQDTEESP</sequence>
<keyword evidence="11 16" id="KW-0472">Membrane</keyword>
<dbReference type="GO" id="GO:0009312">
    <property type="term" value="P:oligosaccharide biosynthetic process"/>
    <property type="evidence" value="ECO:0007669"/>
    <property type="project" value="InterPro"/>
</dbReference>
<evidence type="ECO:0000256" key="15">
    <source>
        <dbReference type="PIRSR" id="PIRSR607754-1"/>
    </source>
</evidence>
<reference evidence="17" key="1">
    <citation type="submission" date="2020-05" db="UniProtKB">
        <authorList>
            <consortium name="EnsemblMetazoa"/>
        </authorList>
    </citation>
    <scope>IDENTIFICATION</scope>
    <source>
        <strain evidence="17">TTRI</strain>
    </source>
</reference>
<comment type="subcellular location">
    <subcellularLocation>
        <location evidence="2">Golgi apparatus membrane</location>
        <topology evidence="2">Single-pass type II membrane protein</topology>
    </subcellularLocation>
</comment>
<evidence type="ECO:0000256" key="6">
    <source>
        <dbReference type="ARBA" id="ARBA00022692"/>
    </source>
</evidence>
<evidence type="ECO:0000256" key="2">
    <source>
        <dbReference type="ARBA" id="ARBA00004323"/>
    </source>
</evidence>
<keyword evidence="18" id="KW-1185">Reference proteome</keyword>
<keyword evidence="9 16" id="KW-1133">Transmembrane helix</keyword>
<dbReference type="InterPro" id="IPR007754">
    <property type="entry name" value="GlcNAc_II"/>
</dbReference>
<comment type="cofactor">
    <cofactor evidence="1">
        <name>Mn(2+)</name>
        <dbReference type="ChEBI" id="CHEBI:29035"/>
    </cofactor>
</comment>
<accession>A0A1A9UCX1</accession>
<dbReference type="Pfam" id="PF05060">
    <property type="entry name" value="MGAT2"/>
    <property type="match status" value="1"/>
</dbReference>
<evidence type="ECO:0000256" key="7">
    <source>
        <dbReference type="ARBA" id="ARBA00022723"/>
    </source>
</evidence>
<keyword evidence="7" id="KW-0479">Metal-binding</keyword>
<evidence type="ECO:0000256" key="16">
    <source>
        <dbReference type="SAM" id="Phobius"/>
    </source>
</evidence>
<evidence type="ECO:0000256" key="3">
    <source>
        <dbReference type="ARBA" id="ARBA00004922"/>
    </source>
</evidence>
<name>A0A1A9UCX1_GLOAU</name>
<dbReference type="AlphaFoldDB" id="A0A1A9UCX1"/>
<dbReference type="PANTHER" id="PTHR12871">
    <property type="entry name" value="BETA-1,2-N-ACETYLGLUCOSAMINYLTRANSFERASE II"/>
    <property type="match status" value="1"/>
</dbReference>
<dbReference type="VEuPathDB" id="VectorBase:GAUT000291"/>
<keyword evidence="14" id="KW-0464">Manganese</keyword>
<evidence type="ECO:0000256" key="1">
    <source>
        <dbReference type="ARBA" id="ARBA00001936"/>
    </source>
</evidence>
<keyword evidence="12" id="KW-1015">Disulfide bond</keyword>
<dbReference type="PANTHER" id="PTHR12871:SF0">
    <property type="entry name" value="ALPHA-1,6-MANNOSYL-GLYCOPROTEIN 2-BETA-N-ACETYLGLUCOSAMINYLTRANSFERASE"/>
    <property type="match status" value="1"/>
</dbReference>
<evidence type="ECO:0000256" key="12">
    <source>
        <dbReference type="ARBA" id="ARBA00023157"/>
    </source>
</evidence>
<evidence type="ECO:0000256" key="5">
    <source>
        <dbReference type="ARBA" id="ARBA00022679"/>
    </source>
</evidence>
<evidence type="ECO:0000313" key="17">
    <source>
        <dbReference type="EnsemblMetazoa" id="GAUT000291-PA"/>
    </source>
</evidence>
<dbReference type="UniPathway" id="UPA00378"/>
<keyword evidence="8" id="KW-0735">Signal-anchor</keyword>
<keyword evidence="6 16" id="KW-0812">Transmembrane</keyword>
<proteinExistence type="predicted"/>
<evidence type="ECO:0000313" key="18">
    <source>
        <dbReference type="Proteomes" id="UP000078200"/>
    </source>
</evidence>
<evidence type="ECO:0000256" key="14">
    <source>
        <dbReference type="ARBA" id="ARBA00023211"/>
    </source>
</evidence>
<dbReference type="GO" id="GO:0000139">
    <property type="term" value="C:Golgi membrane"/>
    <property type="evidence" value="ECO:0007669"/>
    <property type="project" value="UniProtKB-SubCell"/>
</dbReference>
<dbReference type="GO" id="GO:0006487">
    <property type="term" value="P:protein N-linked glycosylation"/>
    <property type="evidence" value="ECO:0007669"/>
    <property type="project" value="TreeGrafter"/>
</dbReference>
<dbReference type="GO" id="GO:0046872">
    <property type="term" value="F:metal ion binding"/>
    <property type="evidence" value="ECO:0007669"/>
    <property type="project" value="UniProtKB-KW"/>
</dbReference>
<evidence type="ECO:0000256" key="10">
    <source>
        <dbReference type="ARBA" id="ARBA00023034"/>
    </source>
</evidence>
<keyword evidence="5" id="KW-0808">Transferase</keyword>
<dbReference type="STRING" id="7395.A0A1A9UCX1"/>
<keyword evidence="4" id="KW-0328">Glycosyltransferase</keyword>
<dbReference type="GO" id="GO:0008455">
    <property type="term" value="F:alpha-1,6-mannosylglycoprotein 2-beta-N-acetylglucosaminyltransferase activity"/>
    <property type="evidence" value="ECO:0007669"/>
    <property type="project" value="InterPro"/>
</dbReference>
<keyword evidence="13" id="KW-0325">Glycoprotein</keyword>
<evidence type="ECO:0000256" key="4">
    <source>
        <dbReference type="ARBA" id="ARBA00022676"/>
    </source>
</evidence>
<feature type="transmembrane region" description="Helical" evidence="16">
    <location>
        <begin position="20"/>
        <end position="37"/>
    </location>
</feature>
<comment type="pathway">
    <text evidence="3">Protein modification; protein glycosylation.</text>
</comment>
<evidence type="ECO:0000256" key="13">
    <source>
        <dbReference type="ARBA" id="ARBA00023180"/>
    </source>
</evidence>